<dbReference type="InterPro" id="IPR005829">
    <property type="entry name" value="Sugar_transporter_CS"/>
</dbReference>
<dbReference type="PANTHER" id="PTHR23517">
    <property type="entry name" value="RESISTANCE PROTEIN MDTM, PUTATIVE-RELATED-RELATED"/>
    <property type="match status" value="1"/>
</dbReference>
<evidence type="ECO:0000313" key="9">
    <source>
        <dbReference type="EMBL" id="TCL48398.1"/>
    </source>
</evidence>
<feature type="transmembrane region" description="Helical" evidence="7">
    <location>
        <begin position="385"/>
        <end position="405"/>
    </location>
</feature>
<reference evidence="9 10" key="1">
    <citation type="submission" date="2019-03" db="EMBL/GenBank/DDBJ databases">
        <title>Genomic Encyclopedia of Type Strains, Phase IV (KMG-IV): sequencing the most valuable type-strain genomes for metagenomic binning, comparative biology and taxonomic classification.</title>
        <authorList>
            <person name="Goeker M."/>
        </authorList>
    </citation>
    <scope>NUCLEOTIDE SEQUENCE [LARGE SCALE GENOMIC DNA]</scope>
    <source>
        <strain evidence="9 10">DSM 24979</strain>
    </source>
</reference>
<dbReference type="PROSITE" id="PS50850">
    <property type="entry name" value="MFS"/>
    <property type="match status" value="1"/>
</dbReference>
<feature type="transmembrane region" description="Helical" evidence="7">
    <location>
        <begin position="139"/>
        <end position="159"/>
    </location>
</feature>
<feature type="transmembrane region" description="Helical" evidence="7">
    <location>
        <begin position="269"/>
        <end position="287"/>
    </location>
</feature>
<feature type="transmembrane region" description="Helical" evidence="7">
    <location>
        <begin position="165"/>
        <end position="186"/>
    </location>
</feature>
<evidence type="ECO:0000256" key="7">
    <source>
        <dbReference type="SAM" id="Phobius"/>
    </source>
</evidence>
<dbReference type="PANTHER" id="PTHR23517:SF3">
    <property type="entry name" value="INTEGRAL MEMBRANE TRANSPORT PROTEIN"/>
    <property type="match status" value="1"/>
</dbReference>
<feature type="transmembrane region" description="Helical" evidence="7">
    <location>
        <begin position="12"/>
        <end position="32"/>
    </location>
</feature>
<keyword evidence="4 7" id="KW-0812">Transmembrane</keyword>
<dbReference type="EMBL" id="SLUL01000009">
    <property type="protein sequence ID" value="TCL48398.1"/>
    <property type="molecule type" value="Genomic_DNA"/>
</dbReference>
<evidence type="ECO:0000256" key="4">
    <source>
        <dbReference type="ARBA" id="ARBA00022692"/>
    </source>
</evidence>
<dbReference type="AlphaFoldDB" id="A0A4R1QL11"/>
<evidence type="ECO:0000313" key="10">
    <source>
        <dbReference type="Proteomes" id="UP000295658"/>
    </source>
</evidence>
<dbReference type="InterPro" id="IPR050171">
    <property type="entry name" value="MFS_Transporters"/>
</dbReference>
<keyword evidence="5 7" id="KW-1133">Transmembrane helix</keyword>
<dbReference type="Pfam" id="PF07690">
    <property type="entry name" value="MFS_1"/>
    <property type="match status" value="1"/>
</dbReference>
<dbReference type="InterPro" id="IPR036259">
    <property type="entry name" value="MFS_trans_sf"/>
</dbReference>
<comment type="subcellular location">
    <subcellularLocation>
        <location evidence="1">Cell membrane</location>
        <topology evidence="1">Multi-pass membrane protein</topology>
    </subcellularLocation>
</comment>
<dbReference type="Gene3D" id="1.20.1250.20">
    <property type="entry name" value="MFS general substrate transporter like domains"/>
    <property type="match status" value="1"/>
</dbReference>
<keyword evidence="2" id="KW-0813">Transport</keyword>
<dbReference type="RefSeq" id="WP_132948727.1">
    <property type="nucleotide sequence ID" value="NZ_BSVG01000002.1"/>
</dbReference>
<proteinExistence type="predicted"/>
<dbReference type="CDD" id="cd17329">
    <property type="entry name" value="MFS_MdtH_MDR_like"/>
    <property type="match status" value="1"/>
</dbReference>
<feature type="transmembrane region" description="Helical" evidence="7">
    <location>
        <begin position="44"/>
        <end position="62"/>
    </location>
</feature>
<evidence type="ECO:0000256" key="5">
    <source>
        <dbReference type="ARBA" id="ARBA00022989"/>
    </source>
</evidence>
<dbReference type="InterPro" id="IPR011701">
    <property type="entry name" value="MFS"/>
</dbReference>
<comment type="caution">
    <text evidence="9">The sequence shown here is derived from an EMBL/GenBank/DDBJ whole genome shotgun (WGS) entry which is preliminary data.</text>
</comment>
<evidence type="ECO:0000256" key="3">
    <source>
        <dbReference type="ARBA" id="ARBA00022475"/>
    </source>
</evidence>
<dbReference type="SUPFAM" id="SSF103473">
    <property type="entry name" value="MFS general substrate transporter"/>
    <property type="match status" value="1"/>
</dbReference>
<keyword evidence="10" id="KW-1185">Reference proteome</keyword>
<sequence>MRIRDWDRNLHIRLIGESLMGVTFWMIFPFIAIYFSEAFGKGKAGWLLVISQLFSVIANLLGGYCADRFGRKRMMVLAAYGQAAAFFLFALVNSPFFYSSILSFVCFTLIGTFGSLYWPASQAMVADVVPEKEQSKVFAVFYTFHNVMVVIGPLIGGVFYPTYRFYLFLLAGVFCMIMATLLLIYLRETAPHRRQVHGKWYTFLAEQFKNYRIIARDRVFLLFIIAGVLVAQTFMQLDILIPVYIKEVVHHQTLFTIGDWSLTLSGEKAFSVLIAENGLLVALFTVAVTKWMEHYKEKWVFVLSSVFYGIAIFLFGQTTSLLVMMLLIVLFTFAELMAVGLQQTFIAKLAPEEMRGQYFAAASLRFTLGRMIAPLALSLPFAHRWTFFLLCILAFLSAWLYWIMFQRFERERLK</sequence>
<gene>
    <name evidence="9" type="ORF">EDD69_10928</name>
</gene>
<accession>A0A4R1QL11</accession>
<dbReference type="Proteomes" id="UP000295658">
    <property type="component" value="Unassembled WGS sequence"/>
</dbReference>
<evidence type="ECO:0000256" key="2">
    <source>
        <dbReference type="ARBA" id="ARBA00022448"/>
    </source>
</evidence>
<evidence type="ECO:0000259" key="8">
    <source>
        <dbReference type="PROSITE" id="PS50850"/>
    </source>
</evidence>
<evidence type="ECO:0000256" key="1">
    <source>
        <dbReference type="ARBA" id="ARBA00004651"/>
    </source>
</evidence>
<organism evidence="9 10">
    <name type="scientific">Thermolongibacillus altinsuensis</name>
    <dbReference type="NCBI Taxonomy" id="575256"/>
    <lineage>
        <taxon>Bacteria</taxon>
        <taxon>Bacillati</taxon>
        <taxon>Bacillota</taxon>
        <taxon>Bacilli</taxon>
        <taxon>Bacillales</taxon>
        <taxon>Anoxybacillaceae</taxon>
        <taxon>Thermolongibacillus</taxon>
    </lineage>
</organism>
<dbReference type="PROSITE" id="PS00216">
    <property type="entry name" value="SUGAR_TRANSPORT_1"/>
    <property type="match status" value="1"/>
</dbReference>
<feature type="transmembrane region" description="Helical" evidence="7">
    <location>
        <begin position="219"/>
        <end position="245"/>
    </location>
</feature>
<name>A0A4R1QL11_9BACL</name>
<protein>
    <submittedName>
        <fullName evidence="9">MFS transporter</fullName>
    </submittedName>
</protein>
<feature type="domain" description="Major facilitator superfamily (MFS) profile" evidence="8">
    <location>
        <begin position="1"/>
        <end position="409"/>
    </location>
</feature>
<feature type="transmembrane region" description="Helical" evidence="7">
    <location>
        <begin position="74"/>
        <end position="92"/>
    </location>
</feature>
<dbReference type="GO" id="GO:0022857">
    <property type="term" value="F:transmembrane transporter activity"/>
    <property type="evidence" value="ECO:0007669"/>
    <property type="project" value="InterPro"/>
</dbReference>
<dbReference type="InterPro" id="IPR020846">
    <property type="entry name" value="MFS_dom"/>
</dbReference>
<keyword evidence="6 7" id="KW-0472">Membrane</keyword>
<dbReference type="GO" id="GO:0005886">
    <property type="term" value="C:plasma membrane"/>
    <property type="evidence" value="ECO:0007669"/>
    <property type="project" value="UniProtKB-SubCell"/>
</dbReference>
<feature type="transmembrane region" description="Helical" evidence="7">
    <location>
        <begin position="98"/>
        <end position="118"/>
    </location>
</feature>
<feature type="transmembrane region" description="Helical" evidence="7">
    <location>
        <begin position="322"/>
        <end position="346"/>
    </location>
</feature>
<keyword evidence="3" id="KW-1003">Cell membrane</keyword>
<evidence type="ECO:0000256" key="6">
    <source>
        <dbReference type="ARBA" id="ARBA00023136"/>
    </source>
</evidence>
<dbReference type="OrthoDB" id="9793283at2"/>